<evidence type="ECO:0000313" key="2">
    <source>
        <dbReference type="Proteomes" id="UP000593561"/>
    </source>
</evidence>
<name>A0A7J8R0C0_GOSDV</name>
<reference evidence="1 2" key="1">
    <citation type="journal article" date="2019" name="Genome Biol. Evol.">
        <title>Insights into the evolution of the New World diploid cottons (Gossypium, subgenus Houzingenia) based on genome sequencing.</title>
        <authorList>
            <person name="Grover C.E."/>
            <person name="Arick M.A. 2nd"/>
            <person name="Thrash A."/>
            <person name="Conover J.L."/>
            <person name="Sanders W.S."/>
            <person name="Peterson D.G."/>
            <person name="Frelichowski J.E."/>
            <person name="Scheffler J.A."/>
            <person name="Scheffler B.E."/>
            <person name="Wendel J.F."/>
        </authorList>
    </citation>
    <scope>NUCLEOTIDE SEQUENCE [LARGE SCALE GENOMIC DNA]</scope>
    <source>
        <strain evidence="1">27</strain>
        <tissue evidence="1">Leaf</tissue>
    </source>
</reference>
<evidence type="ECO:0000313" key="1">
    <source>
        <dbReference type="EMBL" id="MBA0607221.1"/>
    </source>
</evidence>
<protein>
    <submittedName>
        <fullName evidence="1">Uncharacterized protein</fullName>
    </submittedName>
</protein>
<sequence>MWRLRLDPSTRDMRSCWICPSTCIETI</sequence>
<dbReference type="EMBL" id="JABFAC010000002">
    <property type="protein sequence ID" value="MBA0607221.1"/>
    <property type="molecule type" value="Genomic_DNA"/>
</dbReference>
<keyword evidence="2" id="KW-1185">Reference proteome</keyword>
<dbReference type="Proteomes" id="UP000593561">
    <property type="component" value="Unassembled WGS sequence"/>
</dbReference>
<dbReference type="AlphaFoldDB" id="A0A7J8R0C0"/>
<proteinExistence type="predicted"/>
<gene>
    <name evidence="1" type="ORF">Godav_019558</name>
</gene>
<organism evidence="1 2">
    <name type="scientific">Gossypium davidsonii</name>
    <name type="common">Davidson's cotton</name>
    <name type="synonym">Gossypium klotzschianum subsp. davidsonii</name>
    <dbReference type="NCBI Taxonomy" id="34287"/>
    <lineage>
        <taxon>Eukaryota</taxon>
        <taxon>Viridiplantae</taxon>
        <taxon>Streptophyta</taxon>
        <taxon>Embryophyta</taxon>
        <taxon>Tracheophyta</taxon>
        <taxon>Spermatophyta</taxon>
        <taxon>Magnoliopsida</taxon>
        <taxon>eudicotyledons</taxon>
        <taxon>Gunneridae</taxon>
        <taxon>Pentapetalae</taxon>
        <taxon>rosids</taxon>
        <taxon>malvids</taxon>
        <taxon>Malvales</taxon>
        <taxon>Malvaceae</taxon>
        <taxon>Malvoideae</taxon>
        <taxon>Gossypium</taxon>
    </lineage>
</organism>
<accession>A0A7J8R0C0</accession>
<comment type="caution">
    <text evidence="1">The sequence shown here is derived from an EMBL/GenBank/DDBJ whole genome shotgun (WGS) entry which is preliminary data.</text>
</comment>